<sequence>MLVSSLVRLIIYLNKLYQDYYNYNDQDFYFALISIAALVTPPLIYSYLTAESLLNKMDIDTIDLSTRTVNGLLLIPWQIKRYRVSFKNIEIVV</sequence>
<feature type="transmembrane region" description="Helical" evidence="1">
    <location>
        <begin position="28"/>
        <end position="48"/>
    </location>
</feature>
<comment type="caution">
    <text evidence="2">The sequence shown here is derived from an EMBL/GenBank/DDBJ whole genome shotgun (WGS) entry which is preliminary data.</text>
</comment>
<keyword evidence="1" id="KW-0472">Membrane</keyword>
<dbReference type="VEuPathDB" id="VectorBase:LDEU012565"/>
<proteinExistence type="predicted"/>
<dbReference type="Proteomes" id="UP000288716">
    <property type="component" value="Unassembled WGS sequence"/>
</dbReference>
<name>A0A443RWD8_9ACAR</name>
<keyword evidence="1" id="KW-1133">Transmembrane helix</keyword>
<reference evidence="2 3" key="1">
    <citation type="journal article" date="2018" name="Gigascience">
        <title>Genomes of trombidid mites reveal novel predicted allergens and laterally-transferred genes associated with secondary metabolism.</title>
        <authorList>
            <person name="Dong X."/>
            <person name="Chaisiri K."/>
            <person name="Xia D."/>
            <person name="Armstrong S.D."/>
            <person name="Fang Y."/>
            <person name="Donnelly M.J."/>
            <person name="Kadowaki T."/>
            <person name="McGarry J.W."/>
            <person name="Darby A.C."/>
            <person name="Makepeace B.L."/>
        </authorList>
    </citation>
    <scope>NUCLEOTIDE SEQUENCE [LARGE SCALE GENOMIC DNA]</scope>
    <source>
        <strain evidence="2">UoL-UT</strain>
    </source>
</reference>
<gene>
    <name evidence="2" type="ORF">B4U80_00692</name>
</gene>
<keyword evidence="1" id="KW-0812">Transmembrane</keyword>
<organism evidence="2 3">
    <name type="scientific">Leptotrombidium deliense</name>
    <dbReference type="NCBI Taxonomy" id="299467"/>
    <lineage>
        <taxon>Eukaryota</taxon>
        <taxon>Metazoa</taxon>
        <taxon>Ecdysozoa</taxon>
        <taxon>Arthropoda</taxon>
        <taxon>Chelicerata</taxon>
        <taxon>Arachnida</taxon>
        <taxon>Acari</taxon>
        <taxon>Acariformes</taxon>
        <taxon>Trombidiformes</taxon>
        <taxon>Prostigmata</taxon>
        <taxon>Anystina</taxon>
        <taxon>Parasitengona</taxon>
        <taxon>Trombiculoidea</taxon>
        <taxon>Trombiculidae</taxon>
        <taxon>Leptotrombidium</taxon>
    </lineage>
</organism>
<accession>A0A443RWD8</accession>
<evidence type="ECO:0000313" key="3">
    <source>
        <dbReference type="Proteomes" id="UP000288716"/>
    </source>
</evidence>
<evidence type="ECO:0000256" key="1">
    <source>
        <dbReference type="SAM" id="Phobius"/>
    </source>
</evidence>
<dbReference type="OrthoDB" id="6420233at2759"/>
<keyword evidence="3" id="KW-1185">Reference proteome</keyword>
<dbReference type="AlphaFoldDB" id="A0A443RWD8"/>
<protein>
    <submittedName>
        <fullName evidence="2">Uncharacterized protein</fullName>
    </submittedName>
</protein>
<evidence type="ECO:0000313" key="2">
    <source>
        <dbReference type="EMBL" id="RWS19475.1"/>
    </source>
</evidence>
<feature type="non-terminal residue" evidence="2">
    <location>
        <position position="93"/>
    </location>
</feature>
<dbReference type="EMBL" id="NCKV01025746">
    <property type="protein sequence ID" value="RWS19475.1"/>
    <property type="molecule type" value="Genomic_DNA"/>
</dbReference>